<dbReference type="InterPro" id="IPR036734">
    <property type="entry name" value="Neur_chan_lig-bd_sf"/>
</dbReference>
<dbReference type="GO" id="GO:0016020">
    <property type="term" value="C:membrane"/>
    <property type="evidence" value="ECO:0007669"/>
    <property type="project" value="UniProtKB-SubCell"/>
</dbReference>
<dbReference type="Pfam" id="PF02931">
    <property type="entry name" value="Neur_chan_LBD"/>
    <property type="match status" value="1"/>
</dbReference>
<dbReference type="SUPFAM" id="SSF63712">
    <property type="entry name" value="Nicotinic receptor ligand binding domain-like"/>
    <property type="match status" value="1"/>
</dbReference>
<evidence type="ECO:0000256" key="1">
    <source>
        <dbReference type="ARBA" id="ARBA00004141"/>
    </source>
</evidence>
<keyword evidence="5" id="KW-0732">Signal</keyword>
<dbReference type="PRINTS" id="PR00252">
    <property type="entry name" value="NRIONCHANNEL"/>
</dbReference>
<evidence type="ECO:0000256" key="5">
    <source>
        <dbReference type="RuleBase" id="RU000687"/>
    </source>
</evidence>
<comment type="similarity">
    <text evidence="5">Belongs to the ligand-gated ion channel (TC 1.A.9) family.</text>
</comment>
<keyword evidence="9" id="KW-1185">Reference proteome</keyword>
<feature type="transmembrane region" description="Helical" evidence="5">
    <location>
        <begin position="291"/>
        <end position="314"/>
    </location>
</feature>
<evidence type="ECO:0000259" key="7">
    <source>
        <dbReference type="Pfam" id="PF02932"/>
    </source>
</evidence>
<dbReference type="CDD" id="cd18997">
    <property type="entry name" value="LGIC_ECD_nAChR"/>
    <property type="match status" value="1"/>
</dbReference>
<dbReference type="EMBL" id="NEDP02001165">
    <property type="protein sequence ID" value="OWF53959.1"/>
    <property type="molecule type" value="Genomic_DNA"/>
</dbReference>
<feature type="domain" description="Neurotransmitter-gated ion-channel ligand-binding" evidence="6">
    <location>
        <begin position="34"/>
        <end position="229"/>
    </location>
</feature>
<dbReference type="GO" id="GO:0004888">
    <property type="term" value="F:transmembrane signaling receptor activity"/>
    <property type="evidence" value="ECO:0007669"/>
    <property type="project" value="InterPro"/>
</dbReference>
<dbReference type="OrthoDB" id="6097775at2759"/>
<dbReference type="FunFam" id="1.20.58.390:FF:000043">
    <property type="entry name" value="AcetylCholine Receptor"/>
    <property type="match status" value="1"/>
</dbReference>
<protein>
    <submittedName>
        <fullName evidence="8">Neuronal acetylcholine receptor subunit alpha-10</fullName>
    </submittedName>
</protein>
<feature type="signal peptide" evidence="5">
    <location>
        <begin position="1"/>
        <end position="20"/>
    </location>
</feature>
<keyword evidence="5" id="KW-0407">Ion channel</keyword>
<dbReference type="InterPro" id="IPR006202">
    <property type="entry name" value="Neur_chan_lig-bd"/>
</dbReference>
<feature type="chain" id="PRO_5022259970" evidence="5">
    <location>
        <begin position="21"/>
        <end position="435"/>
    </location>
</feature>
<dbReference type="AlphaFoldDB" id="A0A210QYX7"/>
<dbReference type="InterPro" id="IPR006201">
    <property type="entry name" value="Neur_channel"/>
</dbReference>
<evidence type="ECO:0000256" key="4">
    <source>
        <dbReference type="ARBA" id="ARBA00023136"/>
    </source>
</evidence>
<dbReference type="InterPro" id="IPR036719">
    <property type="entry name" value="Neuro-gated_channel_TM_sf"/>
</dbReference>
<evidence type="ECO:0000313" key="8">
    <source>
        <dbReference type="EMBL" id="OWF53959.1"/>
    </source>
</evidence>
<feature type="transmembrane region" description="Helical" evidence="5">
    <location>
        <begin position="261"/>
        <end position="279"/>
    </location>
</feature>
<dbReference type="CDD" id="cd19051">
    <property type="entry name" value="LGIC_TM_cation"/>
    <property type="match status" value="1"/>
</dbReference>
<dbReference type="FunFam" id="2.70.170.10:FF:000030">
    <property type="entry name" value="AcetylCholine Receptor"/>
    <property type="match status" value="1"/>
</dbReference>
<evidence type="ECO:0000256" key="3">
    <source>
        <dbReference type="ARBA" id="ARBA00022989"/>
    </source>
</evidence>
<name>A0A210QYX7_MIZYE</name>
<keyword evidence="8" id="KW-0675">Receptor</keyword>
<dbReference type="PANTHER" id="PTHR18945">
    <property type="entry name" value="NEUROTRANSMITTER GATED ION CHANNEL"/>
    <property type="match status" value="1"/>
</dbReference>
<keyword evidence="4 5" id="KW-0472">Membrane</keyword>
<dbReference type="InterPro" id="IPR018000">
    <property type="entry name" value="Neurotransmitter_ion_chnl_CS"/>
</dbReference>
<evidence type="ECO:0000259" key="6">
    <source>
        <dbReference type="Pfam" id="PF02931"/>
    </source>
</evidence>
<keyword evidence="5" id="KW-0813">Transport</keyword>
<sequence>MDSQTNVFICLVALAGLTQGTEEIAKIQEYISSPLVRPVCDGPDTPVNVIMDLGLRQLIDLDEPVQLLKISVWIRLSWHDCRLVLNETEHDDGPTTRVVPESSVWTPDIEVYDSVSDDIRRERDFHVSINSTGSVIFNFQAVITSRCTVDVTSFPFDEQMCSLTFGSWAYNDLDMDLHSKRSTGDLNTLVPNVEWTVENFTATRHEQTFDCCEHPFPSVCYKIHMKRKPNFYVINLILPSMFVMTLTISVLIVPVESGEKLSFAVSLLLALAVFQLMLADNLPPSAETVPLIAGYFAISEGLVSFVCLMTIVVLNIHYKGEKELPVWVRRLFLGYLGRIVCVTQTRDLEKSGISNKATGTCDSKNNHTAIKNTIGNNHATVQHRLSGESQHNTMAPPTLTEEWKTVAVVVERTTAILFVSALVIVSVYVFVRLAG</sequence>
<feature type="transmembrane region" description="Helical" evidence="5">
    <location>
        <begin position="231"/>
        <end position="254"/>
    </location>
</feature>
<keyword evidence="3 5" id="KW-1133">Transmembrane helix</keyword>
<dbReference type="Pfam" id="PF02932">
    <property type="entry name" value="Neur_chan_memb"/>
    <property type="match status" value="1"/>
</dbReference>
<comment type="subcellular location">
    <subcellularLocation>
        <location evidence="1">Membrane</location>
        <topology evidence="1">Multi-pass membrane protein</topology>
    </subcellularLocation>
</comment>
<dbReference type="Gene3D" id="1.20.58.390">
    <property type="entry name" value="Neurotransmitter-gated ion-channel transmembrane domain"/>
    <property type="match status" value="1"/>
</dbReference>
<dbReference type="InterPro" id="IPR006029">
    <property type="entry name" value="Neurotrans-gated_channel_TM"/>
</dbReference>
<gene>
    <name evidence="8" type="ORF">KP79_PYT15359</name>
</gene>
<dbReference type="GO" id="GO:0005230">
    <property type="term" value="F:extracellular ligand-gated monoatomic ion channel activity"/>
    <property type="evidence" value="ECO:0007669"/>
    <property type="project" value="InterPro"/>
</dbReference>
<dbReference type="Proteomes" id="UP000242188">
    <property type="component" value="Unassembled WGS sequence"/>
</dbReference>
<organism evidence="8 9">
    <name type="scientific">Mizuhopecten yessoensis</name>
    <name type="common">Japanese scallop</name>
    <name type="synonym">Patinopecten yessoensis</name>
    <dbReference type="NCBI Taxonomy" id="6573"/>
    <lineage>
        <taxon>Eukaryota</taxon>
        <taxon>Metazoa</taxon>
        <taxon>Spiralia</taxon>
        <taxon>Lophotrochozoa</taxon>
        <taxon>Mollusca</taxon>
        <taxon>Bivalvia</taxon>
        <taxon>Autobranchia</taxon>
        <taxon>Pteriomorphia</taxon>
        <taxon>Pectinida</taxon>
        <taxon>Pectinoidea</taxon>
        <taxon>Pectinidae</taxon>
        <taxon>Mizuhopecten</taxon>
    </lineage>
</organism>
<evidence type="ECO:0000256" key="2">
    <source>
        <dbReference type="ARBA" id="ARBA00022692"/>
    </source>
</evidence>
<evidence type="ECO:0000313" key="9">
    <source>
        <dbReference type="Proteomes" id="UP000242188"/>
    </source>
</evidence>
<feature type="transmembrane region" description="Helical" evidence="5">
    <location>
        <begin position="414"/>
        <end position="434"/>
    </location>
</feature>
<keyword evidence="5" id="KW-0406">Ion transport</keyword>
<dbReference type="SUPFAM" id="SSF90112">
    <property type="entry name" value="Neurotransmitter-gated ion-channel transmembrane pore"/>
    <property type="match status" value="1"/>
</dbReference>
<keyword evidence="2 5" id="KW-0812">Transmembrane</keyword>
<dbReference type="Gene3D" id="2.70.170.10">
    <property type="entry name" value="Neurotransmitter-gated ion-channel ligand-binding domain"/>
    <property type="match status" value="1"/>
</dbReference>
<comment type="caution">
    <text evidence="8">The sequence shown here is derived from an EMBL/GenBank/DDBJ whole genome shotgun (WGS) entry which is preliminary data.</text>
</comment>
<dbReference type="PROSITE" id="PS00236">
    <property type="entry name" value="NEUROTR_ION_CHANNEL"/>
    <property type="match status" value="1"/>
</dbReference>
<reference evidence="8 9" key="1">
    <citation type="journal article" date="2017" name="Nat. Ecol. Evol.">
        <title>Scallop genome provides insights into evolution of bilaterian karyotype and development.</title>
        <authorList>
            <person name="Wang S."/>
            <person name="Zhang J."/>
            <person name="Jiao W."/>
            <person name="Li J."/>
            <person name="Xun X."/>
            <person name="Sun Y."/>
            <person name="Guo X."/>
            <person name="Huan P."/>
            <person name="Dong B."/>
            <person name="Zhang L."/>
            <person name="Hu X."/>
            <person name="Sun X."/>
            <person name="Wang J."/>
            <person name="Zhao C."/>
            <person name="Wang Y."/>
            <person name="Wang D."/>
            <person name="Huang X."/>
            <person name="Wang R."/>
            <person name="Lv J."/>
            <person name="Li Y."/>
            <person name="Zhang Z."/>
            <person name="Liu B."/>
            <person name="Lu W."/>
            <person name="Hui Y."/>
            <person name="Liang J."/>
            <person name="Zhou Z."/>
            <person name="Hou R."/>
            <person name="Li X."/>
            <person name="Liu Y."/>
            <person name="Li H."/>
            <person name="Ning X."/>
            <person name="Lin Y."/>
            <person name="Zhao L."/>
            <person name="Xing Q."/>
            <person name="Dou J."/>
            <person name="Li Y."/>
            <person name="Mao J."/>
            <person name="Guo H."/>
            <person name="Dou H."/>
            <person name="Li T."/>
            <person name="Mu C."/>
            <person name="Jiang W."/>
            <person name="Fu Q."/>
            <person name="Fu X."/>
            <person name="Miao Y."/>
            <person name="Liu J."/>
            <person name="Yu Q."/>
            <person name="Li R."/>
            <person name="Liao H."/>
            <person name="Li X."/>
            <person name="Kong Y."/>
            <person name="Jiang Z."/>
            <person name="Chourrout D."/>
            <person name="Li R."/>
            <person name="Bao Z."/>
        </authorList>
    </citation>
    <scope>NUCLEOTIDE SEQUENCE [LARGE SCALE GENOMIC DNA]</scope>
    <source>
        <strain evidence="8 9">PY_sf001</strain>
    </source>
</reference>
<accession>A0A210QYX7</accession>
<feature type="domain" description="Neurotransmitter-gated ion-channel transmembrane" evidence="7">
    <location>
        <begin position="236"/>
        <end position="392"/>
    </location>
</feature>
<dbReference type="STRING" id="6573.A0A210QYX7"/>
<proteinExistence type="inferred from homology"/>
<dbReference type="InterPro" id="IPR038050">
    <property type="entry name" value="Neuro_actylchol_rec"/>
</dbReference>